<comment type="caution">
    <text evidence="2">The sequence shown here is derived from an EMBL/GenBank/DDBJ whole genome shotgun (WGS) entry which is preliminary data.</text>
</comment>
<keyword evidence="1" id="KW-1133">Transmembrane helix</keyword>
<evidence type="ECO:0000256" key="1">
    <source>
        <dbReference type="SAM" id="Phobius"/>
    </source>
</evidence>
<dbReference type="Proteomes" id="UP001179280">
    <property type="component" value="Unassembled WGS sequence"/>
</dbReference>
<organism evidence="2 3">
    <name type="scientific">Shouchella xiaoxiensis</name>
    <dbReference type="NCBI Taxonomy" id="766895"/>
    <lineage>
        <taxon>Bacteria</taxon>
        <taxon>Bacillati</taxon>
        <taxon>Bacillota</taxon>
        <taxon>Bacilli</taxon>
        <taxon>Bacillales</taxon>
        <taxon>Bacillaceae</taxon>
        <taxon>Shouchella</taxon>
    </lineage>
</organism>
<keyword evidence="1" id="KW-0472">Membrane</keyword>
<gene>
    <name evidence="2" type="ORF">JOC54_000304</name>
</gene>
<keyword evidence="3" id="KW-1185">Reference proteome</keyword>
<protein>
    <recommendedName>
        <fullName evidence="4">DUF3149 domain-containing protein</fullName>
    </recommendedName>
</protein>
<proteinExistence type="predicted"/>
<feature type="transmembrane region" description="Helical" evidence="1">
    <location>
        <begin position="6"/>
        <end position="27"/>
    </location>
</feature>
<sequence>MDHLSIWLLVLAVVVLFSLGMMAYHTVKEQNNKKR</sequence>
<accession>A0ABS2SNI1</accession>
<name>A0ABS2SNI1_9BACI</name>
<evidence type="ECO:0008006" key="4">
    <source>
        <dbReference type="Google" id="ProtNLM"/>
    </source>
</evidence>
<reference evidence="2" key="1">
    <citation type="submission" date="2021-01" db="EMBL/GenBank/DDBJ databases">
        <title>Genomic Encyclopedia of Type Strains, Phase IV (KMG-IV): sequencing the most valuable type-strain genomes for metagenomic binning, comparative biology and taxonomic classification.</title>
        <authorList>
            <person name="Goeker M."/>
        </authorList>
    </citation>
    <scope>NUCLEOTIDE SEQUENCE</scope>
    <source>
        <strain evidence="2">DSM 21943</strain>
    </source>
</reference>
<evidence type="ECO:0000313" key="3">
    <source>
        <dbReference type="Proteomes" id="UP001179280"/>
    </source>
</evidence>
<evidence type="ECO:0000313" key="2">
    <source>
        <dbReference type="EMBL" id="MBM7837073.1"/>
    </source>
</evidence>
<dbReference type="EMBL" id="JAFBCV010000001">
    <property type="protein sequence ID" value="MBM7837073.1"/>
    <property type="molecule type" value="Genomic_DNA"/>
</dbReference>
<keyword evidence="1" id="KW-0812">Transmembrane</keyword>